<keyword evidence="4 6" id="KW-1133">Transmembrane helix</keyword>
<dbReference type="Proteomes" id="UP000264006">
    <property type="component" value="Chromosome"/>
</dbReference>
<dbReference type="PANTHER" id="PTHR10010:SF46">
    <property type="entry name" value="SODIUM-DEPENDENT PHOSPHATE TRANSPORT PROTEIN 2B"/>
    <property type="match status" value="1"/>
</dbReference>
<keyword evidence="3 6" id="KW-0812">Transmembrane</keyword>
<keyword evidence="5 6" id="KW-0472">Membrane</keyword>
<dbReference type="EMBL" id="CP031165">
    <property type="protein sequence ID" value="AXV07267.1"/>
    <property type="molecule type" value="Genomic_DNA"/>
</dbReference>
<feature type="transmembrane region" description="Helical" evidence="6">
    <location>
        <begin position="12"/>
        <end position="30"/>
    </location>
</feature>
<dbReference type="GO" id="GO:0044341">
    <property type="term" value="P:sodium-dependent phosphate transport"/>
    <property type="evidence" value="ECO:0007669"/>
    <property type="project" value="InterPro"/>
</dbReference>
<evidence type="ECO:0000256" key="1">
    <source>
        <dbReference type="ARBA" id="ARBA00004651"/>
    </source>
</evidence>
<evidence type="ECO:0000256" key="2">
    <source>
        <dbReference type="ARBA" id="ARBA00022475"/>
    </source>
</evidence>
<dbReference type="InterPro" id="IPR003841">
    <property type="entry name" value="Na/Pi_transpt"/>
</dbReference>
<sequence>MSRTTSLPAPLRLSVVVGLLYGFLVGVSLLEGGIKALGPDLQEELFASVDNPLAGLLVGVLATVLAQSSSVTTSTIVGLVGSGLLGVGDAVPMIMGANIGTTVTNTLASLGHLRRPHEFKPAFAAATVHDFFNVLAVALLLPLELATGILRRGAEALGEVFVGSAGVTFDSPVKSAVKAPAGWVEDGVGALGASGTVLGLILLAVGLGAIFVCLALITKNMKTLVADRVERSINDVLGRGAGLAAMGIGVIITIAVQSSSITTSILIPLAASGVLSLASTYPVTLGANVGTTVTALLASLATDRPEALTVALVHTLFNLAGILLLYPVPALRRIPLRLAERMAETAATNRQAVLFYVVGLFIVVPAVGVALLR</sequence>
<evidence type="ECO:0000256" key="3">
    <source>
        <dbReference type="ARBA" id="ARBA00022692"/>
    </source>
</evidence>
<accession>A0A346XYH0</accession>
<comment type="subcellular location">
    <subcellularLocation>
        <location evidence="1">Cell membrane</location>
        <topology evidence="1">Multi-pass membrane protein</topology>
    </subcellularLocation>
</comment>
<feature type="transmembrane region" description="Helical" evidence="6">
    <location>
        <begin position="285"/>
        <end position="302"/>
    </location>
</feature>
<feature type="transmembrane region" description="Helical" evidence="6">
    <location>
        <begin position="51"/>
        <end position="70"/>
    </location>
</feature>
<evidence type="ECO:0000256" key="4">
    <source>
        <dbReference type="ARBA" id="ARBA00022989"/>
    </source>
</evidence>
<keyword evidence="8" id="KW-1185">Reference proteome</keyword>
<dbReference type="GO" id="GO:0005886">
    <property type="term" value="C:plasma membrane"/>
    <property type="evidence" value="ECO:0007669"/>
    <property type="project" value="UniProtKB-SubCell"/>
</dbReference>
<dbReference type="OrthoDB" id="9763003at2"/>
<keyword evidence="2" id="KW-1003">Cell membrane</keyword>
<reference evidence="7 8" key="1">
    <citation type="submission" date="2018-09" db="EMBL/GenBank/DDBJ databases">
        <title>Complete genome sequence of Euzebya sp. DY32-46 isolated from seawater of Pacific Ocean.</title>
        <authorList>
            <person name="Xu L."/>
            <person name="Wu Y.-H."/>
            <person name="Xu X.-W."/>
        </authorList>
    </citation>
    <scope>NUCLEOTIDE SEQUENCE [LARGE SCALE GENOMIC DNA]</scope>
    <source>
        <strain evidence="7 8">DY32-46</strain>
    </source>
</reference>
<gene>
    <name evidence="7" type="ORF">DVS28_a2587</name>
</gene>
<dbReference type="GO" id="GO:0005436">
    <property type="term" value="F:sodium:phosphate symporter activity"/>
    <property type="evidence" value="ECO:0007669"/>
    <property type="project" value="InterPro"/>
</dbReference>
<feature type="transmembrane region" description="Helical" evidence="6">
    <location>
        <begin position="308"/>
        <end position="331"/>
    </location>
</feature>
<protein>
    <submittedName>
        <fullName evidence="7">Sodium-dependent phosphate transporter</fullName>
    </submittedName>
</protein>
<organism evidence="7 8">
    <name type="scientific">Euzebya pacifica</name>
    <dbReference type="NCBI Taxonomy" id="1608957"/>
    <lineage>
        <taxon>Bacteria</taxon>
        <taxon>Bacillati</taxon>
        <taxon>Actinomycetota</taxon>
        <taxon>Nitriliruptoria</taxon>
        <taxon>Euzebyales</taxon>
    </lineage>
</organism>
<feature type="transmembrane region" description="Helical" evidence="6">
    <location>
        <begin position="197"/>
        <end position="217"/>
    </location>
</feature>
<dbReference type="RefSeq" id="WP_114591783.1">
    <property type="nucleotide sequence ID" value="NZ_CP031165.1"/>
</dbReference>
<feature type="transmembrane region" description="Helical" evidence="6">
    <location>
        <begin position="237"/>
        <end position="255"/>
    </location>
</feature>
<evidence type="ECO:0000256" key="5">
    <source>
        <dbReference type="ARBA" id="ARBA00023136"/>
    </source>
</evidence>
<dbReference type="Pfam" id="PF02690">
    <property type="entry name" value="Na_Pi_cotrans"/>
    <property type="match status" value="2"/>
</dbReference>
<dbReference type="NCBIfam" id="NF037997">
    <property type="entry name" value="Na_Pi_symport"/>
    <property type="match status" value="2"/>
</dbReference>
<dbReference type="AlphaFoldDB" id="A0A346XYH0"/>
<dbReference type="KEGG" id="euz:DVS28_a2587"/>
<proteinExistence type="predicted"/>
<feature type="transmembrane region" description="Helical" evidence="6">
    <location>
        <begin position="352"/>
        <end position="372"/>
    </location>
</feature>
<evidence type="ECO:0000256" key="6">
    <source>
        <dbReference type="SAM" id="Phobius"/>
    </source>
</evidence>
<evidence type="ECO:0000313" key="8">
    <source>
        <dbReference type="Proteomes" id="UP000264006"/>
    </source>
</evidence>
<name>A0A346XYH0_9ACTN</name>
<evidence type="ECO:0000313" key="7">
    <source>
        <dbReference type="EMBL" id="AXV07267.1"/>
    </source>
</evidence>
<dbReference type="PANTHER" id="PTHR10010">
    <property type="entry name" value="SOLUTE CARRIER FAMILY 34 SODIUM PHOSPHATE , MEMBER 2-RELATED"/>
    <property type="match status" value="1"/>
</dbReference>